<sequence length="427" mass="48599">MTDPREGTSTGNAHAAASVTEQGSHRPRQPSCWAPEPRIFSGKTDEDVDDWLKHYERVSRYHEWSTSAKLVNVAFFLAGTALLWFENHEHVLTTWQTFVEELKACFGDTSSKKKKAEQTLARRAQLPGETCTTYIEEVLKLCSIVNTNMSDEDKVGHLLKGIAEDVYSFLITKENLTTPSDVRRQCRAFEALKTRRILPKFGRLDNVPTVASMDVAVCEDLPLIVRRVVQEELARLQGAEAGYQCAFDEVPGPPSFWKRERRLDYRPQSEEAHFSMGFRSPPTNHGRRWMSPPRRAAGEYQPTPQRVPADYYETSRRAPADYYPTPRASATNNLNRDVPTCYKCGLRGHISRFCRRQPRAPRFSAYPAPEHEASTSQSMASPHRQQWPNEFRAESPSSERSLTPPSRRPHRSPSPRRQSSSPPQLGN</sequence>
<keyword evidence="1" id="KW-0479">Metal-binding</keyword>
<evidence type="ECO:0000259" key="3">
    <source>
        <dbReference type="PROSITE" id="PS50158"/>
    </source>
</evidence>
<reference evidence="4" key="1">
    <citation type="submission" date="2012-11" db="EMBL/GenBank/DDBJ databases">
        <authorList>
            <person name="Lucero-Rivera Y.E."/>
            <person name="Tovar-Ramirez D."/>
        </authorList>
    </citation>
    <scope>NUCLEOTIDE SEQUENCE</scope>
    <source>
        <tissue evidence="4">Salivary gland</tissue>
    </source>
</reference>
<dbReference type="Gene3D" id="4.10.60.10">
    <property type="entry name" value="Zinc finger, CCHC-type"/>
    <property type="match status" value="1"/>
</dbReference>
<accession>L7LYG4</accession>
<dbReference type="EMBL" id="GACK01008194">
    <property type="protein sequence ID" value="JAA56840.1"/>
    <property type="molecule type" value="mRNA"/>
</dbReference>
<feature type="domain" description="CCHC-type" evidence="3">
    <location>
        <begin position="341"/>
        <end position="356"/>
    </location>
</feature>
<dbReference type="InterPro" id="IPR001878">
    <property type="entry name" value="Znf_CCHC"/>
</dbReference>
<feature type="compositionally biased region" description="Low complexity" evidence="2">
    <location>
        <begin position="415"/>
        <end position="427"/>
    </location>
</feature>
<dbReference type="AlphaFoldDB" id="L7LYG4"/>
<dbReference type="InterPro" id="IPR005162">
    <property type="entry name" value="Retrotrans_gag_dom"/>
</dbReference>
<protein>
    <recommendedName>
        <fullName evidence="3">CCHC-type domain-containing protein</fullName>
    </recommendedName>
</protein>
<evidence type="ECO:0000256" key="1">
    <source>
        <dbReference type="PROSITE-ProRule" id="PRU00047"/>
    </source>
</evidence>
<evidence type="ECO:0000313" key="4">
    <source>
        <dbReference type="EMBL" id="JAA56840.1"/>
    </source>
</evidence>
<feature type="region of interest" description="Disordered" evidence="2">
    <location>
        <begin position="1"/>
        <end position="38"/>
    </location>
</feature>
<feature type="region of interest" description="Disordered" evidence="2">
    <location>
        <begin position="364"/>
        <end position="427"/>
    </location>
</feature>
<dbReference type="SMART" id="SM00343">
    <property type="entry name" value="ZnF_C2HC"/>
    <property type="match status" value="1"/>
</dbReference>
<dbReference type="Pfam" id="PF03732">
    <property type="entry name" value="Retrotrans_gag"/>
    <property type="match status" value="1"/>
</dbReference>
<organism evidence="4">
    <name type="scientific">Rhipicephalus pulchellus</name>
    <name type="common">Yellow backed tick</name>
    <name type="synonym">Dermacentor pulchellus</name>
    <dbReference type="NCBI Taxonomy" id="72859"/>
    <lineage>
        <taxon>Eukaryota</taxon>
        <taxon>Metazoa</taxon>
        <taxon>Ecdysozoa</taxon>
        <taxon>Arthropoda</taxon>
        <taxon>Chelicerata</taxon>
        <taxon>Arachnida</taxon>
        <taxon>Acari</taxon>
        <taxon>Parasitiformes</taxon>
        <taxon>Ixodida</taxon>
        <taxon>Ixodoidea</taxon>
        <taxon>Ixodidae</taxon>
        <taxon>Rhipicephalinae</taxon>
        <taxon>Rhipicephalus</taxon>
        <taxon>Rhipicephalus</taxon>
    </lineage>
</organism>
<evidence type="ECO:0000256" key="2">
    <source>
        <dbReference type="SAM" id="MobiDB-lite"/>
    </source>
</evidence>
<dbReference type="PANTHER" id="PTHR33194">
    <property type="entry name" value="ZINC KNUCKLE DOMAINCONTAINING PROTEIN"/>
    <property type="match status" value="1"/>
</dbReference>
<reference evidence="4" key="2">
    <citation type="journal article" date="2015" name="J. Proteomics">
        <title>Sexual differences in the sialomes of the zebra tick, Rhipicephalus pulchellus.</title>
        <authorList>
            <person name="Tan A.W."/>
            <person name="Francischetti I.M."/>
            <person name="Slovak M."/>
            <person name="Kini R.M."/>
            <person name="Ribeiro J.M."/>
        </authorList>
    </citation>
    <scope>NUCLEOTIDE SEQUENCE</scope>
    <source>
        <tissue evidence="4">Salivary gland</tissue>
    </source>
</reference>
<dbReference type="PANTHER" id="PTHR33194:SF4">
    <property type="entry name" value="CCHC-TYPE DOMAIN-CONTAINING PROTEIN"/>
    <property type="match status" value="1"/>
</dbReference>
<keyword evidence="1" id="KW-0862">Zinc</keyword>
<proteinExistence type="evidence at transcript level"/>
<feature type="region of interest" description="Disordered" evidence="2">
    <location>
        <begin position="274"/>
        <end position="306"/>
    </location>
</feature>
<name>L7LYG4_RHIPC</name>
<dbReference type="GO" id="GO:0003676">
    <property type="term" value="F:nucleic acid binding"/>
    <property type="evidence" value="ECO:0007669"/>
    <property type="project" value="InterPro"/>
</dbReference>
<dbReference type="PROSITE" id="PS50158">
    <property type="entry name" value="ZF_CCHC"/>
    <property type="match status" value="1"/>
</dbReference>
<keyword evidence="1" id="KW-0863">Zinc-finger</keyword>
<feature type="compositionally biased region" description="Polar residues" evidence="2">
    <location>
        <begin position="374"/>
        <end position="388"/>
    </location>
</feature>
<dbReference type="GO" id="GO:0008270">
    <property type="term" value="F:zinc ion binding"/>
    <property type="evidence" value="ECO:0007669"/>
    <property type="project" value="UniProtKB-KW"/>
</dbReference>